<reference evidence="2" key="1">
    <citation type="submission" date="2022-11" db="UniProtKB">
        <authorList>
            <consortium name="WormBaseParasite"/>
        </authorList>
    </citation>
    <scope>IDENTIFICATION</scope>
</reference>
<evidence type="ECO:0000313" key="1">
    <source>
        <dbReference type="Proteomes" id="UP000887576"/>
    </source>
</evidence>
<sequence length="189" mass="21725">MPKSYKRGNKRKRLVLKVSAAKRKNKVLKKRSKGPTNCNVMKEQWDTTKTVSSNLAAMGLSSDVNKTVALPKNRIQAEIEIADLTEIWAGEPLGERREIPKKQVVNALEEAAKKRDEELKSRSTGKNLSTDDVRFCSEMIRRHGMDFEAMARDQLNIFQNTAKQLKRKIEVFKRSQKFKKICGDEKMEE</sequence>
<evidence type="ECO:0000313" key="2">
    <source>
        <dbReference type="WBParaSite" id="JU765_v2.g18049.t1"/>
    </source>
</evidence>
<dbReference type="Proteomes" id="UP000887576">
    <property type="component" value="Unplaced"/>
</dbReference>
<organism evidence="1 2">
    <name type="scientific">Panagrolaimus sp. JU765</name>
    <dbReference type="NCBI Taxonomy" id="591449"/>
    <lineage>
        <taxon>Eukaryota</taxon>
        <taxon>Metazoa</taxon>
        <taxon>Ecdysozoa</taxon>
        <taxon>Nematoda</taxon>
        <taxon>Chromadorea</taxon>
        <taxon>Rhabditida</taxon>
        <taxon>Tylenchina</taxon>
        <taxon>Panagrolaimomorpha</taxon>
        <taxon>Panagrolaimoidea</taxon>
        <taxon>Panagrolaimidae</taxon>
        <taxon>Panagrolaimus</taxon>
    </lineage>
</organism>
<dbReference type="WBParaSite" id="JU765_v2.g18049.t1">
    <property type="protein sequence ID" value="JU765_v2.g18049.t1"/>
    <property type="gene ID" value="JU765_v2.g18049"/>
</dbReference>
<name>A0AC34QNV4_9BILA</name>
<protein>
    <submittedName>
        <fullName evidence="2">Nucleolar protein 16</fullName>
    </submittedName>
</protein>
<proteinExistence type="predicted"/>
<accession>A0AC34QNV4</accession>